<sequence>MGTQGLARGPAYDGLAAHAADRAILTWRDATIHAKRRIPWIHGFNAAALKEYEPALNERVVQLVDGLLQRHGTVDVMESIKFFSYDFMGDMAQVLLLFNGVSELMRDGDTHGQMQVVQTCIDSTIMRETMPWLTRYISDGADPLRAAAAVMGMQRVQKAISRRDLFYYLNNDDGAEAVSPPLSVVIAEAALVIIAGSDTTSGTLCNILYSLVRHPDVYKELQEEVDKFYPLGENALDSAFHSKMTFLEAVINETLRLYPVVPSGSQRFTSEGVTISSWYIFDSSHSIESLTGYWLPSYVPRNTSVRSHTWSIHRDPRNFSPFTNEFWPERWLIAEKSSSYQSEKPFIHNLNAYIPFSFGPANCVGKHLALKEIRTVLCYLLQQVSLRFAEGFDPDTWDSHLKDNLTLEVGHLPVVVTARGVSKP</sequence>
<dbReference type="PRINTS" id="PR00463">
    <property type="entry name" value="EP450I"/>
</dbReference>
<dbReference type="EMBL" id="SGPM01000022">
    <property type="protein sequence ID" value="THH32435.1"/>
    <property type="molecule type" value="Genomic_DNA"/>
</dbReference>
<dbReference type="PRINTS" id="PR00385">
    <property type="entry name" value="P450"/>
</dbReference>
<dbReference type="Gene3D" id="1.10.630.10">
    <property type="entry name" value="Cytochrome P450"/>
    <property type="match status" value="1"/>
</dbReference>
<dbReference type="InterPro" id="IPR050121">
    <property type="entry name" value="Cytochrome_P450_monoxygenase"/>
</dbReference>
<dbReference type="InterPro" id="IPR002401">
    <property type="entry name" value="Cyt_P450_E_grp-I"/>
</dbReference>
<organism evidence="9 10">
    <name type="scientific">Antrodiella citrinella</name>
    <dbReference type="NCBI Taxonomy" id="2447956"/>
    <lineage>
        <taxon>Eukaryota</taxon>
        <taxon>Fungi</taxon>
        <taxon>Dikarya</taxon>
        <taxon>Basidiomycota</taxon>
        <taxon>Agaricomycotina</taxon>
        <taxon>Agaricomycetes</taxon>
        <taxon>Polyporales</taxon>
        <taxon>Steccherinaceae</taxon>
        <taxon>Antrodiella</taxon>
    </lineage>
</organism>
<comment type="similarity">
    <text evidence="3">Belongs to the cytochrome P450 family.</text>
</comment>
<comment type="pathway">
    <text evidence="2">Secondary metabolite biosynthesis.</text>
</comment>
<evidence type="ECO:0000256" key="8">
    <source>
        <dbReference type="PIRSR" id="PIRSR602401-1"/>
    </source>
</evidence>
<protein>
    <recommendedName>
        <fullName evidence="11">Cytochrome P450</fullName>
    </recommendedName>
</protein>
<accession>A0A4S4N268</accession>
<keyword evidence="4 8" id="KW-0479">Metal-binding</keyword>
<dbReference type="GO" id="GO:0020037">
    <property type="term" value="F:heme binding"/>
    <property type="evidence" value="ECO:0007669"/>
    <property type="project" value="InterPro"/>
</dbReference>
<dbReference type="AlphaFoldDB" id="A0A4S4N268"/>
<evidence type="ECO:0000256" key="4">
    <source>
        <dbReference type="ARBA" id="ARBA00022723"/>
    </source>
</evidence>
<comment type="cofactor">
    <cofactor evidence="1 8">
        <name>heme</name>
        <dbReference type="ChEBI" id="CHEBI:30413"/>
    </cofactor>
</comment>
<keyword evidence="6 8" id="KW-0408">Iron</keyword>
<dbReference type="PANTHER" id="PTHR24305">
    <property type="entry name" value="CYTOCHROME P450"/>
    <property type="match status" value="1"/>
</dbReference>
<evidence type="ECO:0008006" key="11">
    <source>
        <dbReference type="Google" id="ProtNLM"/>
    </source>
</evidence>
<evidence type="ECO:0000256" key="6">
    <source>
        <dbReference type="ARBA" id="ARBA00023004"/>
    </source>
</evidence>
<dbReference type="SUPFAM" id="SSF48264">
    <property type="entry name" value="Cytochrome P450"/>
    <property type="match status" value="1"/>
</dbReference>
<keyword evidence="7" id="KW-0503">Monooxygenase</keyword>
<dbReference type="InterPro" id="IPR036396">
    <property type="entry name" value="Cyt_P450_sf"/>
</dbReference>
<proteinExistence type="inferred from homology"/>
<evidence type="ECO:0000256" key="2">
    <source>
        <dbReference type="ARBA" id="ARBA00005179"/>
    </source>
</evidence>
<dbReference type="GO" id="GO:0016705">
    <property type="term" value="F:oxidoreductase activity, acting on paired donors, with incorporation or reduction of molecular oxygen"/>
    <property type="evidence" value="ECO:0007669"/>
    <property type="project" value="InterPro"/>
</dbReference>
<evidence type="ECO:0000256" key="5">
    <source>
        <dbReference type="ARBA" id="ARBA00023002"/>
    </source>
</evidence>
<comment type="caution">
    <text evidence="9">The sequence shown here is derived from an EMBL/GenBank/DDBJ whole genome shotgun (WGS) entry which is preliminary data.</text>
</comment>
<dbReference type="Pfam" id="PF00067">
    <property type="entry name" value="p450"/>
    <property type="match status" value="1"/>
</dbReference>
<name>A0A4S4N268_9APHY</name>
<keyword evidence="8" id="KW-0349">Heme</keyword>
<evidence type="ECO:0000256" key="7">
    <source>
        <dbReference type="ARBA" id="ARBA00023033"/>
    </source>
</evidence>
<dbReference type="GO" id="GO:0004497">
    <property type="term" value="F:monooxygenase activity"/>
    <property type="evidence" value="ECO:0007669"/>
    <property type="project" value="UniProtKB-KW"/>
</dbReference>
<evidence type="ECO:0000256" key="3">
    <source>
        <dbReference type="ARBA" id="ARBA00010617"/>
    </source>
</evidence>
<evidence type="ECO:0000313" key="10">
    <source>
        <dbReference type="Proteomes" id="UP000308730"/>
    </source>
</evidence>
<dbReference type="PANTHER" id="PTHR24305:SF187">
    <property type="entry name" value="P450, PUTATIVE (EUROFUNG)-RELATED"/>
    <property type="match status" value="1"/>
</dbReference>
<dbReference type="InterPro" id="IPR001128">
    <property type="entry name" value="Cyt_P450"/>
</dbReference>
<reference evidence="9 10" key="1">
    <citation type="submission" date="2019-02" db="EMBL/GenBank/DDBJ databases">
        <title>Genome sequencing of the rare red list fungi Antrodiella citrinella (Flaviporus citrinellus).</title>
        <authorList>
            <person name="Buettner E."/>
            <person name="Kellner H."/>
        </authorList>
    </citation>
    <scope>NUCLEOTIDE SEQUENCE [LARGE SCALE GENOMIC DNA]</scope>
    <source>
        <strain evidence="9 10">DSM 108506</strain>
    </source>
</reference>
<evidence type="ECO:0000313" key="9">
    <source>
        <dbReference type="EMBL" id="THH32435.1"/>
    </source>
</evidence>
<dbReference type="Proteomes" id="UP000308730">
    <property type="component" value="Unassembled WGS sequence"/>
</dbReference>
<keyword evidence="10" id="KW-1185">Reference proteome</keyword>
<keyword evidence="5" id="KW-0560">Oxidoreductase</keyword>
<feature type="binding site" description="axial binding residue" evidence="8">
    <location>
        <position position="363"/>
    </location>
    <ligand>
        <name>heme</name>
        <dbReference type="ChEBI" id="CHEBI:30413"/>
    </ligand>
    <ligandPart>
        <name>Fe</name>
        <dbReference type="ChEBI" id="CHEBI:18248"/>
    </ligandPart>
</feature>
<dbReference type="OrthoDB" id="6692864at2759"/>
<evidence type="ECO:0000256" key="1">
    <source>
        <dbReference type="ARBA" id="ARBA00001971"/>
    </source>
</evidence>
<dbReference type="GO" id="GO:0005506">
    <property type="term" value="F:iron ion binding"/>
    <property type="evidence" value="ECO:0007669"/>
    <property type="project" value="InterPro"/>
</dbReference>
<gene>
    <name evidence="9" type="ORF">EUX98_g1784</name>
</gene>